<dbReference type="AlphaFoldDB" id="A0A1H8SLH5"/>
<accession>A0A1H8SLH5</accession>
<dbReference type="Proteomes" id="UP000199300">
    <property type="component" value="Unassembled WGS sequence"/>
</dbReference>
<dbReference type="EMBL" id="FODJ01000013">
    <property type="protein sequence ID" value="SEO79214.1"/>
    <property type="molecule type" value="Genomic_DNA"/>
</dbReference>
<keyword evidence="2" id="KW-1185">Reference proteome</keyword>
<evidence type="ECO:0000313" key="2">
    <source>
        <dbReference type="Proteomes" id="UP000199300"/>
    </source>
</evidence>
<organism evidence="1 2">
    <name type="scientific">Amphibacillus marinus</name>
    <dbReference type="NCBI Taxonomy" id="872970"/>
    <lineage>
        <taxon>Bacteria</taxon>
        <taxon>Bacillati</taxon>
        <taxon>Bacillota</taxon>
        <taxon>Bacilli</taxon>
        <taxon>Bacillales</taxon>
        <taxon>Bacillaceae</taxon>
        <taxon>Amphibacillus</taxon>
    </lineage>
</organism>
<evidence type="ECO:0000313" key="1">
    <source>
        <dbReference type="EMBL" id="SEO79214.1"/>
    </source>
</evidence>
<name>A0A1H8SLH5_9BACI</name>
<reference evidence="1 2" key="1">
    <citation type="submission" date="2016-10" db="EMBL/GenBank/DDBJ databases">
        <authorList>
            <person name="de Groot N.N."/>
        </authorList>
    </citation>
    <scope>NUCLEOTIDE SEQUENCE [LARGE SCALE GENOMIC DNA]</scope>
    <source>
        <strain evidence="1 2">CGMCC 1.10434</strain>
    </source>
</reference>
<gene>
    <name evidence="1" type="ORF">SAMN04488134_11319</name>
</gene>
<proteinExistence type="predicted"/>
<protein>
    <submittedName>
        <fullName evidence="1">Uncharacterized protein</fullName>
    </submittedName>
</protein>
<sequence>MKNSEGNFDDMPVGEIISYEHFLYLLDTGREIEFYFNNKEYFIGHHKEGRVLWQKQIQLSDYYNGDNRILLDTFKIESVTLRELINKEHLKISTVF</sequence>